<feature type="transmembrane region" description="Helical" evidence="12">
    <location>
        <begin position="77"/>
        <end position="97"/>
    </location>
</feature>
<feature type="transmembrane region" description="Helical" evidence="12">
    <location>
        <begin position="176"/>
        <end position="193"/>
    </location>
</feature>
<gene>
    <name evidence="13" type="ORF">SAMN03080615_03985</name>
</gene>
<evidence type="ECO:0000256" key="2">
    <source>
        <dbReference type="ARBA" id="ARBA00022475"/>
    </source>
</evidence>
<keyword evidence="9 12" id="KW-0472">Membrane</keyword>
<dbReference type="EMBL" id="FOGB01000017">
    <property type="protein sequence ID" value="SER11452.1"/>
    <property type="molecule type" value="Genomic_DNA"/>
</dbReference>
<feature type="transmembrane region" description="Helical" evidence="12">
    <location>
        <begin position="300"/>
        <end position="319"/>
    </location>
</feature>
<dbReference type="Pfam" id="PF02628">
    <property type="entry name" value="COX15-CtaA"/>
    <property type="match status" value="1"/>
</dbReference>
<comment type="pathway">
    <text evidence="11">Porphyrin-containing compound metabolism.</text>
</comment>
<dbReference type="PANTHER" id="PTHR35457">
    <property type="entry name" value="HEME A SYNTHASE"/>
    <property type="match status" value="1"/>
</dbReference>
<reference evidence="14" key="1">
    <citation type="submission" date="2016-10" db="EMBL/GenBank/DDBJ databases">
        <authorList>
            <person name="Varghese N."/>
            <person name="Submissions S."/>
        </authorList>
    </citation>
    <scope>NUCLEOTIDE SEQUENCE [LARGE SCALE GENOMIC DNA]</scope>
    <source>
        <strain evidence="14">DSM 18887</strain>
    </source>
</reference>
<name>A0A1H9LIW6_9GAMM</name>
<evidence type="ECO:0000256" key="1">
    <source>
        <dbReference type="ARBA" id="ARBA00004141"/>
    </source>
</evidence>
<dbReference type="GO" id="GO:0006784">
    <property type="term" value="P:heme A biosynthetic process"/>
    <property type="evidence" value="ECO:0007669"/>
    <property type="project" value="InterPro"/>
</dbReference>
<evidence type="ECO:0000313" key="14">
    <source>
        <dbReference type="Proteomes" id="UP000198749"/>
    </source>
</evidence>
<feature type="transmembrane region" description="Helical" evidence="12">
    <location>
        <begin position="7"/>
        <end position="29"/>
    </location>
</feature>
<keyword evidence="5 12" id="KW-1133">Transmembrane helix</keyword>
<feature type="transmembrane region" description="Helical" evidence="12">
    <location>
        <begin position="275"/>
        <end position="294"/>
    </location>
</feature>
<keyword evidence="2" id="KW-1003">Cell membrane</keyword>
<dbReference type="Proteomes" id="UP000198749">
    <property type="component" value="Unassembled WGS sequence"/>
</dbReference>
<feature type="transmembrane region" description="Helical" evidence="12">
    <location>
        <begin position="132"/>
        <end position="155"/>
    </location>
</feature>
<dbReference type="OrthoDB" id="1447144at2"/>
<comment type="subcellular location">
    <subcellularLocation>
        <location evidence="1">Membrane</location>
        <topology evidence="1">Multi-pass membrane protein</topology>
    </subcellularLocation>
</comment>
<accession>A0A1H9LIW6</accession>
<feature type="transmembrane region" description="Helical" evidence="12">
    <location>
        <begin position="104"/>
        <end position="126"/>
    </location>
</feature>
<keyword evidence="4" id="KW-0479">Metal-binding</keyword>
<evidence type="ECO:0000313" key="13">
    <source>
        <dbReference type="EMBL" id="SER11452.1"/>
    </source>
</evidence>
<keyword evidence="6" id="KW-0560">Oxidoreductase</keyword>
<dbReference type="AlphaFoldDB" id="A0A1H9LIW6"/>
<organism evidence="13 14">
    <name type="scientific">Amphritea atlantica</name>
    <dbReference type="NCBI Taxonomy" id="355243"/>
    <lineage>
        <taxon>Bacteria</taxon>
        <taxon>Pseudomonadati</taxon>
        <taxon>Pseudomonadota</taxon>
        <taxon>Gammaproteobacteria</taxon>
        <taxon>Oceanospirillales</taxon>
        <taxon>Oceanospirillaceae</taxon>
        <taxon>Amphritea</taxon>
    </lineage>
</organism>
<evidence type="ECO:0000256" key="3">
    <source>
        <dbReference type="ARBA" id="ARBA00022692"/>
    </source>
</evidence>
<dbReference type="GO" id="GO:0046872">
    <property type="term" value="F:metal ion binding"/>
    <property type="evidence" value="ECO:0007669"/>
    <property type="project" value="UniProtKB-KW"/>
</dbReference>
<keyword evidence="3 12" id="KW-0812">Transmembrane</keyword>
<dbReference type="GO" id="GO:0016020">
    <property type="term" value="C:membrane"/>
    <property type="evidence" value="ECO:0007669"/>
    <property type="project" value="UniProtKB-SubCell"/>
</dbReference>
<evidence type="ECO:0000256" key="6">
    <source>
        <dbReference type="ARBA" id="ARBA00023002"/>
    </source>
</evidence>
<proteinExistence type="predicted"/>
<dbReference type="RefSeq" id="WP_091361719.1">
    <property type="nucleotide sequence ID" value="NZ_AP025284.1"/>
</dbReference>
<evidence type="ECO:0000256" key="11">
    <source>
        <dbReference type="ARBA" id="ARBA00023444"/>
    </source>
</evidence>
<keyword evidence="10" id="KW-1015">Disulfide bond</keyword>
<dbReference type="GO" id="GO:0016491">
    <property type="term" value="F:oxidoreductase activity"/>
    <property type="evidence" value="ECO:0007669"/>
    <property type="project" value="UniProtKB-KW"/>
</dbReference>
<evidence type="ECO:0000256" key="12">
    <source>
        <dbReference type="SAM" id="Phobius"/>
    </source>
</evidence>
<keyword evidence="8" id="KW-0350">Heme biosynthesis</keyword>
<evidence type="ECO:0000256" key="8">
    <source>
        <dbReference type="ARBA" id="ARBA00023133"/>
    </source>
</evidence>
<sequence length="330" mass="36026">MNTRRPLIICYLAIVLAVLVILMGGWTRIMDAGLGCPDWPGCFGQMTAPISAAHIAEAQQKFAGVEVDAAKGWLEMIHRYMASTLGLLILLLAVVAWQKRKESGYPVGLSLFLLVLVVCQGVFGMWTVTLKLLPPVVSGHLLGGLLTLMMLILLAGKLRQSAKPAKVVSGRWIMRLAVLVLFMQILLGGWTSANYAGWACTHWLSCVEGQRTELDFRSGFSLSFDIGQNHQGGTLSQPARAAIQMTHRVGALVVVATMFLAGALALRHSASRTPALILFTLLIVQIFMGGANVVYGVPTWLAWLHHVGAVSLLLCLLWLKARYESEVYYE</sequence>
<dbReference type="STRING" id="355243.SAMN03080615_03985"/>
<evidence type="ECO:0000256" key="10">
    <source>
        <dbReference type="ARBA" id="ARBA00023157"/>
    </source>
</evidence>
<evidence type="ECO:0000256" key="5">
    <source>
        <dbReference type="ARBA" id="ARBA00022989"/>
    </source>
</evidence>
<protein>
    <submittedName>
        <fullName evidence="13">Cytochrome c oxidase assembly protein subunit 15</fullName>
    </submittedName>
</protein>
<evidence type="ECO:0000256" key="9">
    <source>
        <dbReference type="ARBA" id="ARBA00023136"/>
    </source>
</evidence>
<keyword evidence="7" id="KW-0408">Iron</keyword>
<feature type="transmembrane region" description="Helical" evidence="12">
    <location>
        <begin position="249"/>
        <end position="266"/>
    </location>
</feature>
<evidence type="ECO:0000256" key="4">
    <source>
        <dbReference type="ARBA" id="ARBA00022723"/>
    </source>
</evidence>
<dbReference type="InterPro" id="IPR050450">
    <property type="entry name" value="COX15/CtaA_HemeA_synthase"/>
</dbReference>
<dbReference type="PANTHER" id="PTHR35457:SF1">
    <property type="entry name" value="HEME A SYNTHASE"/>
    <property type="match status" value="1"/>
</dbReference>
<keyword evidence="14" id="KW-1185">Reference proteome</keyword>
<dbReference type="InterPro" id="IPR003780">
    <property type="entry name" value="COX15/CtaA_fam"/>
</dbReference>
<evidence type="ECO:0000256" key="7">
    <source>
        <dbReference type="ARBA" id="ARBA00023004"/>
    </source>
</evidence>